<gene>
    <name evidence="2" type="ORF">COLO4_06523</name>
</gene>
<feature type="region of interest" description="Disordered" evidence="1">
    <location>
        <begin position="1"/>
        <end position="31"/>
    </location>
</feature>
<proteinExistence type="predicted"/>
<keyword evidence="3" id="KW-1185">Reference proteome</keyword>
<protein>
    <submittedName>
        <fullName evidence="2">Uncharacterized protein</fullName>
    </submittedName>
</protein>
<name>A0A1R3KMT4_9ROSI</name>
<dbReference type="EMBL" id="AWUE01012750">
    <property type="protein sequence ID" value="OMP08390.1"/>
    <property type="molecule type" value="Genomic_DNA"/>
</dbReference>
<dbReference type="AlphaFoldDB" id="A0A1R3KMT4"/>
<reference evidence="3" key="1">
    <citation type="submission" date="2013-09" db="EMBL/GenBank/DDBJ databases">
        <title>Corchorus olitorius genome sequencing.</title>
        <authorList>
            <person name="Alam M."/>
            <person name="Haque M.S."/>
            <person name="Islam M.S."/>
            <person name="Emdad E.M."/>
            <person name="Islam M.M."/>
            <person name="Ahmed B."/>
            <person name="Halim A."/>
            <person name="Hossen Q.M.M."/>
            <person name="Hossain M.Z."/>
            <person name="Ahmed R."/>
            <person name="Khan M.M."/>
            <person name="Islam R."/>
            <person name="Rashid M.M."/>
            <person name="Khan S.A."/>
            <person name="Rahman M.S."/>
            <person name="Alam M."/>
            <person name="Yahiya A.S."/>
            <person name="Khan M.S."/>
            <person name="Azam M.S."/>
            <person name="Haque T."/>
            <person name="Lashkar M.Z.H."/>
            <person name="Akhand A.I."/>
            <person name="Morshed G."/>
            <person name="Roy S."/>
            <person name="Uddin K.S."/>
            <person name="Rabeya T."/>
            <person name="Hossain A.S."/>
            <person name="Chowdhury A."/>
            <person name="Snigdha A.R."/>
            <person name="Mortoza M.S."/>
            <person name="Matin S.A."/>
            <person name="Hoque S.M.E."/>
            <person name="Islam M.K."/>
            <person name="Roy D.K."/>
            <person name="Haider R."/>
            <person name="Moosa M.M."/>
            <person name="Elias S.M."/>
            <person name="Hasan A.M."/>
            <person name="Jahan S."/>
            <person name="Shafiuddin M."/>
            <person name="Mahmood N."/>
            <person name="Shommy N.S."/>
        </authorList>
    </citation>
    <scope>NUCLEOTIDE SEQUENCE [LARGE SCALE GENOMIC DNA]</scope>
    <source>
        <strain evidence="3">cv. O-4</strain>
    </source>
</reference>
<evidence type="ECO:0000256" key="1">
    <source>
        <dbReference type="SAM" id="MobiDB-lite"/>
    </source>
</evidence>
<sequence>MCHRAGASPELGLSSKFQPPETPNPRTQKFRIPAALPPGGLDLGLKWIPQSTWVSPPAQLSDSLGTSFFFMKFEFGDNLVRRLWRWESVEIIQEMGEIFFSFAVEFVGEEDKDQKVEVAE</sequence>
<dbReference type="Proteomes" id="UP000187203">
    <property type="component" value="Unassembled WGS sequence"/>
</dbReference>
<organism evidence="2 3">
    <name type="scientific">Corchorus olitorius</name>
    <dbReference type="NCBI Taxonomy" id="93759"/>
    <lineage>
        <taxon>Eukaryota</taxon>
        <taxon>Viridiplantae</taxon>
        <taxon>Streptophyta</taxon>
        <taxon>Embryophyta</taxon>
        <taxon>Tracheophyta</taxon>
        <taxon>Spermatophyta</taxon>
        <taxon>Magnoliopsida</taxon>
        <taxon>eudicotyledons</taxon>
        <taxon>Gunneridae</taxon>
        <taxon>Pentapetalae</taxon>
        <taxon>rosids</taxon>
        <taxon>malvids</taxon>
        <taxon>Malvales</taxon>
        <taxon>Malvaceae</taxon>
        <taxon>Grewioideae</taxon>
        <taxon>Apeibeae</taxon>
        <taxon>Corchorus</taxon>
    </lineage>
</organism>
<evidence type="ECO:0000313" key="3">
    <source>
        <dbReference type="Proteomes" id="UP000187203"/>
    </source>
</evidence>
<evidence type="ECO:0000313" key="2">
    <source>
        <dbReference type="EMBL" id="OMP08390.1"/>
    </source>
</evidence>
<accession>A0A1R3KMT4</accession>
<comment type="caution">
    <text evidence="2">The sequence shown here is derived from an EMBL/GenBank/DDBJ whole genome shotgun (WGS) entry which is preliminary data.</text>
</comment>